<dbReference type="AlphaFoldDB" id="A0A3Q3EL68"/>
<sequence>MKENKTVNALNVEEEKLNSELNEVKDQIKRYKERGAQLKRKVQLHDSIPKDDQDLLLEALGLRVTDVYRTIVDTQFNTLDTLEKMTSIERRMFRLFDQLDKIPEEVLAEMRKKHYIEMMMRLRAEEFRLKLEKLKEREEKCMQRSTANNKPVKSVKSSCSDHASA</sequence>
<feature type="compositionally biased region" description="Polar residues" evidence="2">
    <location>
        <begin position="143"/>
        <end position="165"/>
    </location>
</feature>
<dbReference type="GeneTree" id="ENSGT00940000167349"/>
<dbReference type="Proteomes" id="UP000261660">
    <property type="component" value="Unplaced"/>
</dbReference>
<keyword evidence="4" id="KW-1185">Reference proteome</keyword>
<reference evidence="3" key="1">
    <citation type="submission" date="2025-08" db="UniProtKB">
        <authorList>
            <consortium name="Ensembl"/>
        </authorList>
    </citation>
    <scope>IDENTIFICATION</scope>
</reference>
<organism evidence="3 4">
    <name type="scientific">Labrus bergylta</name>
    <name type="common">ballan wrasse</name>
    <dbReference type="NCBI Taxonomy" id="56723"/>
    <lineage>
        <taxon>Eukaryota</taxon>
        <taxon>Metazoa</taxon>
        <taxon>Chordata</taxon>
        <taxon>Craniata</taxon>
        <taxon>Vertebrata</taxon>
        <taxon>Euteleostomi</taxon>
        <taxon>Actinopterygii</taxon>
        <taxon>Neopterygii</taxon>
        <taxon>Teleostei</taxon>
        <taxon>Neoteleostei</taxon>
        <taxon>Acanthomorphata</taxon>
        <taxon>Eupercaria</taxon>
        <taxon>Labriformes</taxon>
        <taxon>Labridae</taxon>
        <taxon>Labrus</taxon>
    </lineage>
</organism>
<proteinExistence type="predicted"/>
<evidence type="ECO:0000313" key="3">
    <source>
        <dbReference type="Ensembl" id="ENSLBEP00000006802.1"/>
    </source>
</evidence>
<keyword evidence="1" id="KW-0175">Coiled coil</keyword>
<feature type="region of interest" description="Disordered" evidence="2">
    <location>
        <begin position="138"/>
        <end position="165"/>
    </location>
</feature>
<dbReference type="Ensembl" id="ENSLBET00000007145.1">
    <property type="protein sequence ID" value="ENSLBEP00000006802.1"/>
    <property type="gene ID" value="ENSLBEG00000005253.1"/>
</dbReference>
<dbReference type="InParanoid" id="A0A3Q3EL68"/>
<dbReference type="STRING" id="56723.ENSLBEP00000006802"/>
<evidence type="ECO:0000256" key="2">
    <source>
        <dbReference type="SAM" id="MobiDB-lite"/>
    </source>
</evidence>
<reference evidence="3" key="2">
    <citation type="submission" date="2025-09" db="UniProtKB">
        <authorList>
            <consortium name="Ensembl"/>
        </authorList>
    </citation>
    <scope>IDENTIFICATION</scope>
</reference>
<protein>
    <submittedName>
        <fullName evidence="3">Uncharacterized protein</fullName>
    </submittedName>
</protein>
<name>A0A3Q3EL68_9LABR</name>
<accession>A0A3Q3EL68</accession>
<feature type="coiled-coil region" evidence="1">
    <location>
        <begin position="7"/>
        <end position="41"/>
    </location>
</feature>
<evidence type="ECO:0000313" key="4">
    <source>
        <dbReference type="Proteomes" id="UP000261660"/>
    </source>
</evidence>
<evidence type="ECO:0000256" key="1">
    <source>
        <dbReference type="SAM" id="Coils"/>
    </source>
</evidence>